<dbReference type="PROSITE" id="PS50157">
    <property type="entry name" value="ZINC_FINGER_C2H2_2"/>
    <property type="match status" value="1"/>
</dbReference>
<protein>
    <recommendedName>
        <fullName evidence="11">C2H2-type domain-containing protein</fullName>
    </recommendedName>
</protein>
<evidence type="ECO:0000256" key="6">
    <source>
        <dbReference type="ARBA" id="ARBA00023125"/>
    </source>
</evidence>
<feature type="compositionally biased region" description="Polar residues" evidence="10">
    <location>
        <begin position="543"/>
        <end position="557"/>
    </location>
</feature>
<feature type="region of interest" description="Disordered" evidence="10">
    <location>
        <begin position="519"/>
        <end position="579"/>
    </location>
</feature>
<feature type="compositionally biased region" description="Basic and acidic residues" evidence="10">
    <location>
        <begin position="412"/>
        <end position="421"/>
    </location>
</feature>
<accession>A0A9N9S509</accession>
<feature type="compositionally biased region" description="Low complexity" evidence="10">
    <location>
        <begin position="396"/>
        <end position="411"/>
    </location>
</feature>
<keyword evidence="13" id="KW-1185">Reference proteome</keyword>
<dbReference type="InterPro" id="IPR013087">
    <property type="entry name" value="Znf_C2H2_type"/>
</dbReference>
<keyword evidence="6" id="KW-0238">DNA-binding</keyword>
<proteinExistence type="predicted"/>
<evidence type="ECO:0000313" key="12">
    <source>
        <dbReference type="EMBL" id="CAG9809365.1"/>
    </source>
</evidence>
<dbReference type="Gene3D" id="3.30.160.60">
    <property type="entry name" value="Classic Zinc Finger"/>
    <property type="match status" value="1"/>
</dbReference>
<evidence type="ECO:0000256" key="2">
    <source>
        <dbReference type="ARBA" id="ARBA00022723"/>
    </source>
</evidence>
<gene>
    <name evidence="12" type="ORF">CHIRRI_LOCUS12192</name>
</gene>
<dbReference type="InterPro" id="IPR052253">
    <property type="entry name" value="CR1/CR2-DNA-binding_regulator"/>
</dbReference>
<dbReference type="GO" id="GO:0003700">
    <property type="term" value="F:DNA-binding transcription factor activity"/>
    <property type="evidence" value="ECO:0007669"/>
    <property type="project" value="TreeGrafter"/>
</dbReference>
<dbReference type="PROSITE" id="PS00028">
    <property type="entry name" value="ZINC_FINGER_C2H2_1"/>
    <property type="match status" value="1"/>
</dbReference>
<reference evidence="12" key="2">
    <citation type="submission" date="2022-10" db="EMBL/GenBank/DDBJ databases">
        <authorList>
            <consortium name="ENA_rothamsted_submissions"/>
            <consortium name="culmorum"/>
            <person name="King R."/>
        </authorList>
    </citation>
    <scope>NUCLEOTIDE SEQUENCE</scope>
</reference>
<keyword evidence="5" id="KW-0805">Transcription regulation</keyword>
<evidence type="ECO:0000256" key="3">
    <source>
        <dbReference type="ARBA" id="ARBA00022771"/>
    </source>
</evidence>
<keyword evidence="2" id="KW-0479">Metal-binding</keyword>
<sequence length="608" mass="67879">MKKYFLNKMSTGKRLAKRSIIGMRVCALSPDDGLFYPGRIHAVKTPDSPRDNQNCINLTPNTRYSVRFDPNPVFIPTRRALYEFSSSELIGDGFGNITDVKLKPGQKVYITNNGRETCGIIVEHDVTMDEVTIQIQSASPNEAPYELVKKLEEVRLSESRRSPRLADQERDTDFARLADMAGDRRRSSSHSIDVPMQFTQNGSRKRRTSYTQDEREYLLDGDDMDECNAALVLMSLSCSPNSPRQAWESAIFGTSPGDSIQSSSYSGSSSPPLSDDGNVSSSSMSSNEQKYIIKQNLHKLKINQHNVKVHIRRGQRTTSLSASDEGIVMDYGEEMARKRRTRLFKCTWKNCGSTFATDQQVKSHVRTVHLGPKNNDDEDFYFTDLEDEDEAIETDTNTTSSPPLPPTLSHSDMARPPHEDPEYQRKIVGNIRQGLLMSSGSANGQSSFAKSGPITSGSNTVIHNYAWSQTSPTSPQKHVKLSPRPSTSYAPYTLPSSTYSSSNYPVLVQQYHSLSSSSSQASITKLSHSSPPQLPPPPQQQHTPVIQTTGKCINQSGIAKMRPPGMSTPLQRRTRGENKKCRKVYGMDNRDSWCTQCKWKKACSRFGD</sequence>
<dbReference type="EMBL" id="OU895879">
    <property type="protein sequence ID" value="CAG9809365.1"/>
    <property type="molecule type" value="Genomic_DNA"/>
</dbReference>
<comment type="subcellular location">
    <subcellularLocation>
        <location evidence="1">Nucleus</location>
    </subcellularLocation>
</comment>
<keyword evidence="7" id="KW-0804">Transcription</keyword>
<feature type="compositionally biased region" description="Low complexity" evidence="10">
    <location>
        <begin position="519"/>
        <end position="531"/>
    </location>
</feature>
<evidence type="ECO:0000256" key="10">
    <source>
        <dbReference type="SAM" id="MobiDB-lite"/>
    </source>
</evidence>
<dbReference type="InterPro" id="IPR031940">
    <property type="entry name" value="DUF4772"/>
</dbReference>
<evidence type="ECO:0000256" key="5">
    <source>
        <dbReference type="ARBA" id="ARBA00023015"/>
    </source>
</evidence>
<organism evidence="12 13">
    <name type="scientific">Chironomus riparius</name>
    <dbReference type="NCBI Taxonomy" id="315576"/>
    <lineage>
        <taxon>Eukaryota</taxon>
        <taxon>Metazoa</taxon>
        <taxon>Ecdysozoa</taxon>
        <taxon>Arthropoda</taxon>
        <taxon>Hexapoda</taxon>
        <taxon>Insecta</taxon>
        <taxon>Pterygota</taxon>
        <taxon>Neoptera</taxon>
        <taxon>Endopterygota</taxon>
        <taxon>Diptera</taxon>
        <taxon>Nematocera</taxon>
        <taxon>Chironomoidea</taxon>
        <taxon>Chironomidae</taxon>
        <taxon>Chironominae</taxon>
        <taxon>Chironomus</taxon>
    </lineage>
</organism>
<dbReference type="Proteomes" id="UP001153620">
    <property type="component" value="Chromosome 3"/>
</dbReference>
<feature type="region of interest" description="Disordered" evidence="10">
    <location>
        <begin position="182"/>
        <end position="211"/>
    </location>
</feature>
<evidence type="ECO:0000313" key="13">
    <source>
        <dbReference type="Proteomes" id="UP001153620"/>
    </source>
</evidence>
<dbReference type="GO" id="GO:0008270">
    <property type="term" value="F:zinc ion binding"/>
    <property type="evidence" value="ECO:0007669"/>
    <property type="project" value="UniProtKB-KW"/>
</dbReference>
<dbReference type="SMART" id="SM01366">
    <property type="entry name" value="c-clamp"/>
    <property type="match status" value="1"/>
</dbReference>
<evidence type="ECO:0000256" key="7">
    <source>
        <dbReference type="ARBA" id="ARBA00023163"/>
    </source>
</evidence>
<name>A0A9N9S509_9DIPT</name>
<keyword evidence="8" id="KW-0539">Nucleus</keyword>
<dbReference type="PANTHER" id="PTHR13006:SF9">
    <property type="entry name" value="GLUCOSE TRANSPORTER 4 ENHANCER FACTOR, ISOFORM G"/>
    <property type="match status" value="1"/>
</dbReference>
<dbReference type="Pfam" id="PF15997">
    <property type="entry name" value="DUF4772"/>
    <property type="match status" value="1"/>
</dbReference>
<feature type="region of interest" description="Disordered" evidence="10">
    <location>
        <begin position="392"/>
        <end position="421"/>
    </location>
</feature>
<dbReference type="SMART" id="SM00355">
    <property type="entry name" value="ZnF_C2H2"/>
    <property type="match status" value="1"/>
</dbReference>
<feature type="compositionally biased region" description="Low complexity" evidence="10">
    <location>
        <begin position="258"/>
        <end position="286"/>
    </location>
</feature>
<evidence type="ECO:0000256" key="1">
    <source>
        <dbReference type="ARBA" id="ARBA00004123"/>
    </source>
</evidence>
<reference evidence="12" key="1">
    <citation type="submission" date="2022-01" db="EMBL/GenBank/DDBJ databases">
        <authorList>
            <person name="King R."/>
        </authorList>
    </citation>
    <scope>NUCLEOTIDE SEQUENCE</scope>
</reference>
<dbReference type="GO" id="GO:0000978">
    <property type="term" value="F:RNA polymerase II cis-regulatory region sequence-specific DNA binding"/>
    <property type="evidence" value="ECO:0007669"/>
    <property type="project" value="TreeGrafter"/>
</dbReference>
<evidence type="ECO:0000256" key="4">
    <source>
        <dbReference type="ARBA" id="ARBA00022833"/>
    </source>
</evidence>
<feature type="region of interest" description="Disordered" evidence="10">
    <location>
        <begin position="258"/>
        <end position="287"/>
    </location>
</feature>
<evidence type="ECO:0000256" key="9">
    <source>
        <dbReference type="PROSITE-ProRule" id="PRU00042"/>
    </source>
</evidence>
<dbReference type="OrthoDB" id="5950721at2759"/>
<evidence type="ECO:0000256" key="8">
    <source>
        <dbReference type="ARBA" id="ARBA00023242"/>
    </source>
</evidence>
<feature type="domain" description="C2H2-type" evidence="11">
    <location>
        <begin position="344"/>
        <end position="374"/>
    </location>
</feature>
<dbReference type="GO" id="GO:0005634">
    <property type="term" value="C:nucleus"/>
    <property type="evidence" value="ECO:0007669"/>
    <property type="project" value="UniProtKB-SubCell"/>
</dbReference>
<dbReference type="AlphaFoldDB" id="A0A9N9S509"/>
<keyword evidence="4" id="KW-0862">Zinc</keyword>
<dbReference type="GO" id="GO:0006357">
    <property type="term" value="P:regulation of transcription by RNA polymerase II"/>
    <property type="evidence" value="ECO:0007669"/>
    <property type="project" value="TreeGrafter"/>
</dbReference>
<dbReference type="PANTHER" id="PTHR13006">
    <property type="entry name" value="PAPILLOMAVIRUS REGULATORY FACTOR PRF-1"/>
    <property type="match status" value="1"/>
</dbReference>
<evidence type="ECO:0000259" key="11">
    <source>
        <dbReference type="PROSITE" id="PS50157"/>
    </source>
</evidence>
<keyword evidence="3 9" id="KW-0863">Zinc-finger</keyword>